<dbReference type="STRING" id="52.CMC5_004360"/>
<protein>
    <submittedName>
        <fullName evidence="2">Uncharacterized protein</fullName>
    </submittedName>
</protein>
<dbReference type="EMBL" id="CP012159">
    <property type="protein sequence ID" value="AKT36322.1"/>
    <property type="molecule type" value="Genomic_DNA"/>
</dbReference>
<proteinExistence type="predicted"/>
<evidence type="ECO:0000313" key="3">
    <source>
        <dbReference type="Proteomes" id="UP000067626"/>
    </source>
</evidence>
<reference evidence="2 3" key="1">
    <citation type="submission" date="2015-07" db="EMBL/GenBank/DDBJ databases">
        <title>Genome analysis of myxobacterium Chondromyces crocatus Cm c5 reveals a high potential for natural compound synthesis and the genetic basis for the loss of fruiting body formation.</title>
        <authorList>
            <person name="Zaburannyi N."/>
            <person name="Bunk B."/>
            <person name="Maier J."/>
            <person name="Overmann J."/>
            <person name="Mueller R."/>
        </authorList>
    </citation>
    <scope>NUCLEOTIDE SEQUENCE [LARGE SCALE GENOMIC DNA]</scope>
    <source>
        <strain evidence="2 3">Cm c5</strain>
    </source>
</reference>
<feature type="compositionally biased region" description="Low complexity" evidence="1">
    <location>
        <begin position="74"/>
        <end position="93"/>
    </location>
</feature>
<gene>
    <name evidence="2" type="ORF">CMC5_004360</name>
</gene>
<organism evidence="2 3">
    <name type="scientific">Chondromyces crocatus</name>
    <dbReference type="NCBI Taxonomy" id="52"/>
    <lineage>
        <taxon>Bacteria</taxon>
        <taxon>Pseudomonadati</taxon>
        <taxon>Myxococcota</taxon>
        <taxon>Polyangia</taxon>
        <taxon>Polyangiales</taxon>
        <taxon>Polyangiaceae</taxon>
        <taxon>Chondromyces</taxon>
    </lineage>
</organism>
<keyword evidence="3" id="KW-1185">Reference proteome</keyword>
<evidence type="ECO:0000313" key="2">
    <source>
        <dbReference type="EMBL" id="AKT36322.1"/>
    </source>
</evidence>
<dbReference type="RefSeq" id="WP_050428854.1">
    <property type="nucleotide sequence ID" value="NZ_CP012159.1"/>
</dbReference>
<feature type="region of interest" description="Disordered" evidence="1">
    <location>
        <begin position="70"/>
        <end position="93"/>
    </location>
</feature>
<dbReference type="Proteomes" id="UP000067626">
    <property type="component" value="Chromosome"/>
</dbReference>
<dbReference type="KEGG" id="ccro:CMC5_004360"/>
<name>A0A0K1E6L1_CHOCO</name>
<dbReference type="OrthoDB" id="5519640at2"/>
<evidence type="ECO:0000256" key="1">
    <source>
        <dbReference type="SAM" id="MobiDB-lite"/>
    </source>
</evidence>
<accession>A0A0K1E6L1</accession>
<sequence>MQGLRFDPSKAVMFDLENGLVHLEGAPSRVLTPAAALGALCNAAGAEATTAFGREMGMAMGRRLAERLSVAAGPRPSSSPVAATSAGPSAGSAATRSVRATSLESLVEHLGGELALAGLGTLAVERWGQALVMVLDQCPLDARADRLLEAVFEGALEAAAGRTARALRLDRDPSPARFLIANGNAVAQVRSWLASGMSWEEALAKLHGATRGKA</sequence>
<dbReference type="AlphaFoldDB" id="A0A0K1E6L1"/>